<accession>A0ABU8Z2I9</accession>
<gene>
    <name evidence="1" type="ORF">QFI66_005485</name>
</gene>
<keyword evidence="2" id="KW-1185">Reference proteome</keyword>
<name>A0ABU8Z2I9_9ENTR</name>
<proteinExistence type="predicted"/>
<reference evidence="1 2" key="1">
    <citation type="submission" date="2024-03" db="EMBL/GenBank/DDBJ databases">
        <title>Two novel Raoultella species associated with bleeding cankers of broadleaf hosts, Raoultella scottia sp. nov. and Raoultella lignicola sp. nov.</title>
        <authorList>
            <person name="Brady C.L."/>
        </authorList>
    </citation>
    <scope>NUCLEOTIDE SEQUENCE [LARGE SCALE GENOMIC DNA]</scope>
    <source>
        <strain evidence="1 2">BAC 10a-01-01</strain>
    </source>
</reference>
<sequence length="153" mass="17078">MSNASLKDRVYAVNWNSSYTAYGPANDVPELLLQLSSADHEVAKTASHKLWCGLCHQHVSMAPAGYLALPFILEILDSADELLMVEILDILWGFAQCCVETGPNVPDYFEPTRERLIFELPRFSLLSKHSDELISNLSSEIIKSLSQTSNNYS</sequence>
<dbReference type="RefSeq" id="WP_143350209.1">
    <property type="nucleotide sequence ID" value="NZ_JARXNH020000050.1"/>
</dbReference>
<dbReference type="Proteomes" id="UP001334005">
    <property type="component" value="Unassembled WGS sequence"/>
</dbReference>
<dbReference type="EMBL" id="JARXNH020000050">
    <property type="protein sequence ID" value="MEK0247571.1"/>
    <property type="molecule type" value="Genomic_DNA"/>
</dbReference>
<evidence type="ECO:0000313" key="1">
    <source>
        <dbReference type="EMBL" id="MEK0247571.1"/>
    </source>
</evidence>
<evidence type="ECO:0000313" key="2">
    <source>
        <dbReference type="Proteomes" id="UP001334005"/>
    </source>
</evidence>
<comment type="caution">
    <text evidence="1">The sequence shown here is derived from an EMBL/GenBank/DDBJ whole genome shotgun (WGS) entry which is preliminary data.</text>
</comment>
<organism evidence="1 2">
    <name type="scientific">Raoultella scottii</name>
    <dbReference type="NCBI Taxonomy" id="3040937"/>
    <lineage>
        <taxon>Bacteria</taxon>
        <taxon>Pseudomonadati</taxon>
        <taxon>Pseudomonadota</taxon>
        <taxon>Gammaproteobacteria</taxon>
        <taxon>Enterobacterales</taxon>
        <taxon>Enterobacteriaceae</taxon>
        <taxon>Klebsiella/Raoultella group</taxon>
        <taxon>Raoultella</taxon>
    </lineage>
</organism>
<protein>
    <submittedName>
        <fullName evidence="1">Uncharacterized protein</fullName>
    </submittedName>
</protein>